<keyword evidence="1" id="KW-0812">Transmembrane</keyword>
<gene>
    <name evidence="2" type="ORF">SAMN04489735_10107</name>
</gene>
<protein>
    <submittedName>
        <fullName evidence="2">Uncharacterized protein</fullName>
    </submittedName>
</protein>
<dbReference type="AlphaFoldDB" id="A0A1G7ZBI9"/>
<reference evidence="2 3" key="1">
    <citation type="submission" date="2016-10" db="EMBL/GenBank/DDBJ databases">
        <authorList>
            <person name="de Groot N.N."/>
        </authorList>
    </citation>
    <scope>NUCLEOTIDE SEQUENCE [LARGE SCALE GENOMIC DNA]</scope>
    <source>
        <strain evidence="2 3">L 420-91</strain>
    </source>
</reference>
<dbReference type="EMBL" id="FNDE01000010">
    <property type="protein sequence ID" value="SDH06058.1"/>
    <property type="molecule type" value="Genomic_DNA"/>
</dbReference>
<accession>A0A1G7ZBI9</accession>
<name>A0A1G7ZBI9_ANETH</name>
<keyword evidence="1" id="KW-0472">Membrane</keyword>
<organism evidence="2 3">
    <name type="scientific">Aneurinibacillus thermoaerophilus</name>
    <dbReference type="NCBI Taxonomy" id="143495"/>
    <lineage>
        <taxon>Bacteria</taxon>
        <taxon>Bacillati</taxon>
        <taxon>Bacillota</taxon>
        <taxon>Bacilli</taxon>
        <taxon>Bacillales</taxon>
        <taxon>Paenibacillaceae</taxon>
        <taxon>Aneurinibacillus group</taxon>
        <taxon>Aneurinibacillus</taxon>
    </lineage>
</organism>
<dbReference type="Proteomes" id="UP000198956">
    <property type="component" value="Unassembled WGS sequence"/>
</dbReference>
<feature type="transmembrane region" description="Helical" evidence="1">
    <location>
        <begin position="7"/>
        <end position="26"/>
    </location>
</feature>
<sequence>MKSYRRGGMLILGTTILFLGLVIFMVDLIQDYLNNEFEECNTIIVALIPLLFDSDWNGIKIVKRDYECF</sequence>
<evidence type="ECO:0000256" key="1">
    <source>
        <dbReference type="SAM" id="Phobius"/>
    </source>
</evidence>
<proteinExistence type="predicted"/>
<evidence type="ECO:0000313" key="3">
    <source>
        <dbReference type="Proteomes" id="UP000198956"/>
    </source>
</evidence>
<evidence type="ECO:0000313" key="2">
    <source>
        <dbReference type="EMBL" id="SDH06058.1"/>
    </source>
</evidence>
<keyword evidence="1" id="KW-1133">Transmembrane helix</keyword>